<dbReference type="AlphaFoldDB" id="Q0RQA9"/>
<dbReference type="PANTHER" id="PTHR30028:SF0">
    <property type="entry name" value="PROTEIN ALUMINUM SENSITIVE 3"/>
    <property type="match status" value="1"/>
</dbReference>
<comment type="similarity">
    <text evidence="2">Belongs to the UPF0014 family.</text>
</comment>
<feature type="transmembrane region" description="Helical" evidence="7">
    <location>
        <begin position="51"/>
        <end position="76"/>
    </location>
</feature>
<organism evidence="8 9">
    <name type="scientific">Frankia alni (strain DSM 45986 / CECT 9034 / ACN14a)</name>
    <dbReference type="NCBI Taxonomy" id="326424"/>
    <lineage>
        <taxon>Bacteria</taxon>
        <taxon>Bacillati</taxon>
        <taxon>Actinomycetota</taxon>
        <taxon>Actinomycetes</taxon>
        <taxon>Frankiales</taxon>
        <taxon>Frankiaceae</taxon>
        <taxon>Frankia</taxon>
    </lineage>
</organism>
<evidence type="ECO:0000256" key="1">
    <source>
        <dbReference type="ARBA" id="ARBA00004141"/>
    </source>
</evidence>
<evidence type="ECO:0000313" key="9">
    <source>
        <dbReference type="Proteomes" id="UP000000657"/>
    </source>
</evidence>
<keyword evidence="5 7" id="KW-0472">Membrane</keyword>
<evidence type="ECO:0000313" key="8">
    <source>
        <dbReference type="EMBL" id="CAJ60267.1"/>
    </source>
</evidence>
<feature type="compositionally biased region" description="Basic residues" evidence="6">
    <location>
        <begin position="268"/>
        <end position="277"/>
    </location>
</feature>
<dbReference type="PANTHER" id="PTHR30028">
    <property type="entry name" value="UPF0014 INNER MEMBRANE PROTEIN YBBM-RELATED"/>
    <property type="match status" value="1"/>
</dbReference>
<name>Q0RQA9_FRAAA</name>
<keyword evidence="4 7" id="KW-1133">Transmembrane helix</keyword>
<evidence type="ECO:0000256" key="5">
    <source>
        <dbReference type="ARBA" id="ARBA00023136"/>
    </source>
</evidence>
<dbReference type="KEGG" id="fal:FRAAL1612"/>
<keyword evidence="9" id="KW-1185">Reference proteome</keyword>
<feature type="transmembrane region" description="Helical" evidence="7">
    <location>
        <begin position="216"/>
        <end position="237"/>
    </location>
</feature>
<evidence type="ECO:0000256" key="3">
    <source>
        <dbReference type="ARBA" id="ARBA00022692"/>
    </source>
</evidence>
<sequence>MDVGANLRLVVGLALLLAAAVACLTWARVPRRRDVLTASARAVAQLALIGLALRGVFAAPAAAAAVLAVMLAAAVGTASRRLVGFPAIVRRVGVSCLLGATVALGLVFAAGAVEATVRNLVALAGSVVGGTMTACTLTGRRLADGLRRRRDEVEAWLALGATPRRAVADIARESVAEALVPPLDQTRTVGLVSLPGTFVGALLGGASPAAAARFQVIILVAMLTAQSIAAVSLSYLLGAPTQLPPTAPEPTPRRSTGRPSRLGGLGRRGTRLSRRFRRPDAPRRGRLP</sequence>
<feature type="region of interest" description="Disordered" evidence="6">
    <location>
        <begin position="243"/>
        <end position="288"/>
    </location>
</feature>
<dbReference type="HOGENOM" id="CLU_076147_2_0_11"/>
<proteinExistence type="inferred from homology"/>
<dbReference type="EMBL" id="CT573213">
    <property type="protein sequence ID" value="CAJ60267.1"/>
    <property type="molecule type" value="Genomic_DNA"/>
</dbReference>
<evidence type="ECO:0000256" key="6">
    <source>
        <dbReference type="SAM" id="MobiDB-lite"/>
    </source>
</evidence>
<reference evidence="8 9" key="1">
    <citation type="journal article" date="2007" name="Genome Res.">
        <title>Genome characteristics of facultatively symbiotic Frankia sp. strains reflect host range and host plant biogeography.</title>
        <authorList>
            <person name="Normand P."/>
            <person name="Lapierre P."/>
            <person name="Tisa L.S."/>
            <person name="Gogarten J.P."/>
            <person name="Alloisio N."/>
            <person name="Bagnarol E."/>
            <person name="Bassi C.A."/>
            <person name="Berry A.M."/>
            <person name="Bickhart D.M."/>
            <person name="Choisne N."/>
            <person name="Couloux A."/>
            <person name="Cournoyer B."/>
            <person name="Cruveiller S."/>
            <person name="Daubin V."/>
            <person name="Demange N."/>
            <person name="Francino M.P."/>
            <person name="Goltsman E."/>
            <person name="Huang Y."/>
            <person name="Kopp O.R."/>
            <person name="Labarre L."/>
            <person name="Lapidus A."/>
            <person name="Lavire C."/>
            <person name="Marechal J."/>
            <person name="Martinez M."/>
            <person name="Mastronunzio J.E."/>
            <person name="Mullin B.C."/>
            <person name="Niemann J."/>
            <person name="Pujic P."/>
            <person name="Rawnsley T."/>
            <person name="Rouy Z."/>
            <person name="Schenowitz C."/>
            <person name="Sellstedt A."/>
            <person name="Tavares F."/>
            <person name="Tomkins J.P."/>
            <person name="Vallenet D."/>
            <person name="Valverde C."/>
            <person name="Wall L.G."/>
            <person name="Wang Y."/>
            <person name="Medigue C."/>
            <person name="Benson D.R."/>
        </authorList>
    </citation>
    <scope>NUCLEOTIDE SEQUENCE [LARGE SCALE GENOMIC DNA]</scope>
    <source>
        <strain evidence="9">DSM 45986 / CECT 9034 / ACN14a</strain>
    </source>
</reference>
<dbReference type="InterPro" id="IPR005226">
    <property type="entry name" value="UPF0014_fam"/>
</dbReference>
<keyword evidence="3 7" id="KW-0812">Transmembrane</keyword>
<evidence type="ECO:0000256" key="2">
    <source>
        <dbReference type="ARBA" id="ARBA00005268"/>
    </source>
</evidence>
<feature type="transmembrane region" description="Helical" evidence="7">
    <location>
        <begin position="119"/>
        <end position="139"/>
    </location>
</feature>
<dbReference type="GO" id="GO:0005886">
    <property type="term" value="C:plasma membrane"/>
    <property type="evidence" value="ECO:0007669"/>
    <property type="project" value="TreeGrafter"/>
</dbReference>
<accession>Q0RQA9</accession>
<evidence type="ECO:0000256" key="4">
    <source>
        <dbReference type="ARBA" id="ARBA00022989"/>
    </source>
</evidence>
<dbReference type="RefSeq" id="WP_011602801.1">
    <property type="nucleotide sequence ID" value="NC_008278.1"/>
</dbReference>
<feature type="transmembrane region" description="Helical" evidence="7">
    <location>
        <begin position="88"/>
        <end position="113"/>
    </location>
</feature>
<dbReference type="eggNOG" id="COG0390">
    <property type="taxonomic scope" value="Bacteria"/>
</dbReference>
<feature type="compositionally biased region" description="Low complexity" evidence="6">
    <location>
        <begin position="253"/>
        <end position="262"/>
    </location>
</feature>
<evidence type="ECO:0000256" key="7">
    <source>
        <dbReference type="SAM" id="Phobius"/>
    </source>
</evidence>
<evidence type="ECO:0008006" key="10">
    <source>
        <dbReference type="Google" id="ProtNLM"/>
    </source>
</evidence>
<feature type="compositionally biased region" description="Basic and acidic residues" evidence="6">
    <location>
        <begin position="278"/>
        <end position="288"/>
    </location>
</feature>
<dbReference type="Proteomes" id="UP000000657">
    <property type="component" value="Chromosome"/>
</dbReference>
<gene>
    <name evidence="8" type="ordered locus">FRAAL1612</name>
</gene>
<comment type="subcellular location">
    <subcellularLocation>
        <location evidence="1">Membrane</location>
        <topology evidence="1">Multi-pass membrane protein</topology>
    </subcellularLocation>
</comment>
<dbReference type="Pfam" id="PF03649">
    <property type="entry name" value="UPF0014"/>
    <property type="match status" value="1"/>
</dbReference>
<protein>
    <recommendedName>
        <fullName evidence="10">ABC transporter permease</fullName>
    </recommendedName>
</protein>